<dbReference type="Gene3D" id="1.10.443.10">
    <property type="entry name" value="Intergrase catalytic core"/>
    <property type="match status" value="1"/>
</dbReference>
<dbReference type="InterPro" id="IPR013762">
    <property type="entry name" value="Integrase-like_cat_sf"/>
</dbReference>
<evidence type="ECO:0000313" key="7">
    <source>
        <dbReference type="Proteomes" id="UP000013785"/>
    </source>
</evidence>
<protein>
    <recommendedName>
        <fullName evidence="5">Tyr recombinase domain-containing protein</fullName>
    </recommendedName>
</protein>
<dbReference type="eggNOG" id="COG0582">
    <property type="taxonomic scope" value="Bacteria"/>
</dbReference>
<dbReference type="AlphaFoldDB" id="R3W3K4"/>
<dbReference type="PROSITE" id="PS51898">
    <property type="entry name" value="TYR_RECOMBINASE"/>
    <property type="match status" value="1"/>
</dbReference>
<dbReference type="GO" id="GO:0003677">
    <property type="term" value="F:DNA binding"/>
    <property type="evidence" value="ECO:0007669"/>
    <property type="project" value="UniProtKB-KW"/>
</dbReference>
<name>R3W3K4_9ENTE</name>
<keyword evidence="3" id="KW-0238">DNA-binding</keyword>
<evidence type="ECO:0000259" key="5">
    <source>
        <dbReference type="PROSITE" id="PS51898"/>
    </source>
</evidence>
<dbReference type="PATRIC" id="fig|1158610.3.peg.2363"/>
<dbReference type="InterPro" id="IPR011010">
    <property type="entry name" value="DNA_brk_join_enz"/>
</dbReference>
<dbReference type="Proteomes" id="UP000013785">
    <property type="component" value="Unassembled WGS sequence"/>
</dbReference>
<dbReference type="RefSeq" id="WP_010769033.1">
    <property type="nucleotide sequence ID" value="NZ_ASWE01000001.1"/>
</dbReference>
<keyword evidence="2" id="KW-0229">DNA integration</keyword>
<dbReference type="STRING" id="154621.RV11_GL003467"/>
<dbReference type="Pfam" id="PF13102">
    <property type="entry name" value="Phage_int_SAM_5"/>
    <property type="match status" value="1"/>
</dbReference>
<dbReference type="Gene3D" id="1.10.150.130">
    <property type="match status" value="1"/>
</dbReference>
<dbReference type="PANTHER" id="PTHR30629:SF2">
    <property type="entry name" value="PROPHAGE INTEGRASE INTS-RELATED"/>
    <property type="match status" value="1"/>
</dbReference>
<dbReference type="InterPro" id="IPR050808">
    <property type="entry name" value="Phage_Integrase"/>
</dbReference>
<reference evidence="6 7" key="1">
    <citation type="submission" date="2013-02" db="EMBL/GenBank/DDBJ databases">
        <title>The Genome Sequence of Enterococcus phoeniculicola BAA-412.</title>
        <authorList>
            <consortium name="The Broad Institute Genome Sequencing Platform"/>
            <consortium name="The Broad Institute Genome Sequencing Center for Infectious Disease"/>
            <person name="Earl A.M."/>
            <person name="Gilmore M.S."/>
            <person name="Lebreton F."/>
            <person name="Walker B."/>
            <person name="Young S.K."/>
            <person name="Zeng Q."/>
            <person name="Gargeya S."/>
            <person name="Fitzgerald M."/>
            <person name="Haas B."/>
            <person name="Abouelleil A."/>
            <person name="Alvarado L."/>
            <person name="Arachchi H.M."/>
            <person name="Berlin A.M."/>
            <person name="Chapman S.B."/>
            <person name="Dewar J."/>
            <person name="Goldberg J."/>
            <person name="Griggs A."/>
            <person name="Gujja S."/>
            <person name="Hansen M."/>
            <person name="Howarth C."/>
            <person name="Imamovic A."/>
            <person name="Larimer J."/>
            <person name="McCowan C."/>
            <person name="Murphy C."/>
            <person name="Neiman D."/>
            <person name="Pearson M."/>
            <person name="Priest M."/>
            <person name="Roberts A."/>
            <person name="Saif S."/>
            <person name="Shea T."/>
            <person name="Sisk P."/>
            <person name="Sykes S."/>
            <person name="Wortman J."/>
            <person name="Nusbaum C."/>
            <person name="Birren B."/>
        </authorList>
    </citation>
    <scope>NUCLEOTIDE SEQUENCE [LARGE SCALE GENOMIC DNA]</scope>
    <source>
        <strain evidence="6 7">ATCC BAA-412</strain>
    </source>
</reference>
<dbReference type="Pfam" id="PF00589">
    <property type="entry name" value="Phage_integrase"/>
    <property type="match status" value="1"/>
</dbReference>
<dbReference type="HOGENOM" id="CLU_027562_17_6_9"/>
<dbReference type="PANTHER" id="PTHR30629">
    <property type="entry name" value="PROPHAGE INTEGRASE"/>
    <property type="match status" value="1"/>
</dbReference>
<dbReference type="InterPro" id="IPR010998">
    <property type="entry name" value="Integrase_recombinase_N"/>
</dbReference>
<dbReference type="InterPro" id="IPR002104">
    <property type="entry name" value="Integrase_catalytic"/>
</dbReference>
<comment type="similarity">
    <text evidence="1">Belongs to the 'phage' integrase family.</text>
</comment>
<dbReference type="OrthoDB" id="9803188at2"/>
<dbReference type="EMBL" id="AJAT01000017">
    <property type="protein sequence ID" value="EOL42041.1"/>
    <property type="molecule type" value="Genomic_DNA"/>
</dbReference>
<evidence type="ECO:0000256" key="1">
    <source>
        <dbReference type="ARBA" id="ARBA00008857"/>
    </source>
</evidence>
<sequence length="374" mass="43595">MWIEELPDGRFKYIERYEDPLTGKLKRVSLIGLNKTRQTQKEAMYILNNKIADKLNELENTLPEITFIDLYKEWYERYKKQVAEGTYLPTKNLMKAVIADVGENTLVSRIDDRLLGDILDRYLYEKNLSNKYVSIIKTKINLVLKYAIRKGYINANPLDKVELNFKKEFKTAKIKDKYLEDTEYKSLIDFTMNHNERYGLLFQWLYLTGMRPGEATGLLKSDVDVENMMVDINGTLLTRERKVSEMVKSNRTKTAAGMRKIDLSTKTIEIYNRLLELNLTGDFLFQTSRGTPILITAINTYLKNHKVDMGINPEKSLSSHIFRHTHISKLAEIGTPMYVIQDRVGHEDSKLTQQIYLHVTEGMREKLQSDLELL</sequence>
<evidence type="ECO:0000256" key="2">
    <source>
        <dbReference type="ARBA" id="ARBA00022908"/>
    </source>
</evidence>
<dbReference type="CDD" id="cd01189">
    <property type="entry name" value="INT_ICEBs1_C_like"/>
    <property type="match status" value="1"/>
</dbReference>
<dbReference type="InterPro" id="IPR025269">
    <property type="entry name" value="SAM-like_dom"/>
</dbReference>
<evidence type="ECO:0000256" key="3">
    <source>
        <dbReference type="ARBA" id="ARBA00023125"/>
    </source>
</evidence>
<dbReference type="SUPFAM" id="SSF56349">
    <property type="entry name" value="DNA breaking-rejoining enzymes"/>
    <property type="match status" value="1"/>
</dbReference>
<evidence type="ECO:0000256" key="4">
    <source>
        <dbReference type="ARBA" id="ARBA00023172"/>
    </source>
</evidence>
<keyword evidence="4" id="KW-0233">DNA recombination</keyword>
<dbReference type="GO" id="GO:0015074">
    <property type="term" value="P:DNA integration"/>
    <property type="evidence" value="ECO:0007669"/>
    <property type="project" value="UniProtKB-KW"/>
</dbReference>
<organism evidence="6 7">
    <name type="scientific">Enterococcus phoeniculicola ATCC BAA-412</name>
    <dbReference type="NCBI Taxonomy" id="1158610"/>
    <lineage>
        <taxon>Bacteria</taxon>
        <taxon>Bacillati</taxon>
        <taxon>Bacillota</taxon>
        <taxon>Bacilli</taxon>
        <taxon>Lactobacillales</taxon>
        <taxon>Enterococcaceae</taxon>
        <taxon>Enterococcus</taxon>
    </lineage>
</organism>
<proteinExistence type="inferred from homology"/>
<comment type="caution">
    <text evidence="6">The sequence shown here is derived from an EMBL/GenBank/DDBJ whole genome shotgun (WGS) entry which is preliminary data.</text>
</comment>
<keyword evidence="7" id="KW-1185">Reference proteome</keyword>
<accession>R3W3K4</accession>
<gene>
    <name evidence="6" type="ORF">UC3_02389</name>
</gene>
<feature type="domain" description="Tyr recombinase" evidence="5">
    <location>
        <begin position="174"/>
        <end position="369"/>
    </location>
</feature>
<dbReference type="GO" id="GO:0006310">
    <property type="term" value="P:DNA recombination"/>
    <property type="evidence" value="ECO:0007669"/>
    <property type="project" value="UniProtKB-KW"/>
</dbReference>
<evidence type="ECO:0000313" key="6">
    <source>
        <dbReference type="EMBL" id="EOL42041.1"/>
    </source>
</evidence>